<proteinExistence type="predicted"/>
<name>A0ABP3UQN7_9CLOT</name>
<dbReference type="Proteomes" id="UP001501510">
    <property type="component" value="Unassembled WGS sequence"/>
</dbReference>
<sequence length="252" mass="30015">MNIQRNNIQKSNVKCKNIKSQKIKPQDKEIQFLRKQIIKLREKIKDIQGRDIDEKIKKTMIAEVKQKICEIENQIKQKEMEKIKKQEEKNKIKKNKKEPDLNKDSYVKNEKDDKLVDISDISKLTVKFSSYSQSRRLISLSKSFKSRAKIIKMEFDFDAKRGIYDSKKLDKVFDFKNKAKKLYNDGMKRITKESKHTNKNNYISDKSKKDCHKELNENVDLKKGFLDKKDKIEKYMDNDKFKDIKHKISSAV</sequence>
<gene>
    <name evidence="2" type="ORF">GCM10008906_20910</name>
</gene>
<evidence type="ECO:0000313" key="3">
    <source>
        <dbReference type="Proteomes" id="UP001501510"/>
    </source>
</evidence>
<accession>A0ABP3UQN7</accession>
<comment type="caution">
    <text evidence="2">The sequence shown here is derived from an EMBL/GenBank/DDBJ whole genome shotgun (WGS) entry which is preliminary data.</text>
</comment>
<dbReference type="RefSeq" id="WP_343761454.1">
    <property type="nucleotide sequence ID" value="NZ_BAAACG010000009.1"/>
</dbReference>
<reference evidence="3" key="1">
    <citation type="journal article" date="2019" name="Int. J. Syst. Evol. Microbiol.">
        <title>The Global Catalogue of Microorganisms (GCM) 10K type strain sequencing project: providing services to taxonomists for standard genome sequencing and annotation.</title>
        <authorList>
            <consortium name="The Broad Institute Genomics Platform"/>
            <consortium name="The Broad Institute Genome Sequencing Center for Infectious Disease"/>
            <person name="Wu L."/>
            <person name="Ma J."/>
        </authorList>
    </citation>
    <scope>NUCLEOTIDE SEQUENCE [LARGE SCALE GENOMIC DNA]</scope>
    <source>
        <strain evidence="3">JCM 1407</strain>
    </source>
</reference>
<organism evidence="2 3">
    <name type="scientific">Clostridium oceanicum</name>
    <dbReference type="NCBI Taxonomy" id="1543"/>
    <lineage>
        <taxon>Bacteria</taxon>
        <taxon>Bacillati</taxon>
        <taxon>Bacillota</taxon>
        <taxon>Clostridia</taxon>
        <taxon>Eubacteriales</taxon>
        <taxon>Clostridiaceae</taxon>
        <taxon>Clostridium</taxon>
    </lineage>
</organism>
<evidence type="ECO:0000313" key="2">
    <source>
        <dbReference type="EMBL" id="GAA0740631.1"/>
    </source>
</evidence>
<protein>
    <submittedName>
        <fullName evidence="2">Uncharacterized protein</fullName>
    </submittedName>
</protein>
<evidence type="ECO:0000256" key="1">
    <source>
        <dbReference type="SAM" id="Coils"/>
    </source>
</evidence>
<dbReference type="EMBL" id="BAAACG010000009">
    <property type="protein sequence ID" value="GAA0740631.1"/>
    <property type="molecule type" value="Genomic_DNA"/>
</dbReference>
<feature type="coiled-coil region" evidence="1">
    <location>
        <begin position="30"/>
        <end position="98"/>
    </location>
</feature>
<keyword evidence="3" id="KW-1185">Reference proteome</keyword>
<keyword evidence="1" id="KW-0175">Coiled coil</keyword>